<keyword evidence="3" id="KW-1185">Reference proteome</keyword>
<dbReference type="PANTHER" id="PTHR21248:SF22">
    <property type="entry name" value="PHOSPHOLIPASE D"/>
    <property type="match status" value="1"/>
</dbReference>
<sequence>MNNMNLREIITKKVSCPLLAGKDALTKERIKKALRIGIGGALLTQATAIATVTAIDERRKQRHPPSNTFPFLMPQDVNTPKGEITVYTYGAHLYRAQLEAIRKAKSHIYFEIFIMKADEVGKAYRKALIQAALRGVEVYIIIDTWGNLNQPPSFRRYPKLPNLHVIRFPLIRPGIFTGNPRQKGRDHRKILCIDGKLGFVGGYNIGKIYKKQWRDTHIRITGPQVWELESSFIDMWNMYHSRKHHPAIPDSGAIEWNPQVRAVANTPAFNSYPVRALYLEAINRASHRIWITMGYFIPDEGLRHSLKQAAKRGVDVRILIPRYSNHIVADWVGRPYYAELLKAGVRIFWFKDAMVHAKTMTADGAWSTIGTTNIDRLSMAGNFEINMDIFSDEMARKMEKIFAVDLSNSVEVTLERWEQRGKLAKLGERILRPLGPLL</sequence>
<name>A0ABU1T1P8_9ACTO</name>
<dbReference type="SMART" id="SM00155">
    <property type="entry name" value="PLDc"/>
    <property type="match status" value="2"/>
</dbReference>
<dbReference type="CDD" id="cd09110">
    <property type="entry name" value="PLDc_CLS_1"/>
    <property type="match status" value="1"/>
</dbReference>
<protein>
    <submittedName>
        <fullName evidence="2">Cardiolipin synthase</fullName>
        <ecNumber evidence="2">2.7.8.-</ecNumber>
    </submittedName>
</protein>
<comment type="caution">
    <text evidence="2">The sequence shown here is derived from an EMBL/GenBank/DDBJ whole genome shotgun (WGS) entry which is preliminary data.</text>
</comment>
<reference evidence="2 3" key="1">
    <citation type="submission" date="2023-07" db="EMBL/GenBank/DDBJ databases">
        <title>Sequencing the genomes of 1000 actinobacteria strains.</title>
        <authorList>
            <person name="Klenk H.-P."/>
        </authorList>
    </citation>
    <scope>NUCLEOTIDE SEQUENCE [LARGE SCALE GENOMIC DNA]</scope>
    <source>
        <strain evidence="2 3">DSM 15539</strain>
    </source>
</reference>
<gene>
    <name evidence="2" type="ORF">J2S36_000749</name>
</gene>
<dbReference type="PROSITE" id="PS50035">
    <property type="entry name" value="PLD"/>
    <property type="match status" value="2"/>
</dbReference>
<accession>A0ABU1T1P8</accession>
<dbReference type="InterPro" id="IPR001736">
    <property type="entry name" value="PLipase_D/transphosphatidylase"/>
</dbReference>
<dbReference type="SUPFAM" id="SSF56024">
    <property type="entry name" value="Phospholipase D/nuclease"/>
    <property type="match status" value="2"/>
</dbReference>
<dbReference type="InterPro" id="IPR025202">
    <property type="entry name" value="PLD-like_dom"/>
</dbReference>
<feature type="domain" description="PLD phosphodiesterase" evidence="1">
    <location>
        <begin position="182"/>
        <end position="209"/>
    </location>
</feature>
<dbReference type="PANTHER" id="PTHR21248">
    <property type="entry name" value="CARDIOLIPIN SYNTHASE"/>
    <property type="match status" value="1"/>
</dbReference>
<dbReference type="Pfam" id="PF13091">
    <property type="entry name" value="PLDc_2"/>
    <property type="match status" value="2"/>
</dbReference>
<dbReference type="RefSeq" id="WP_309955709.1">
    <property type="nucleotide sequence ID" value="NZ_JAVDUJ010000001.1"/>
</dbReference>
<dbReference type="CDD" id="cd09159">
    <property type="entry name" value="PLDc_ybhO_like_2"/>
    <property type="match status" value="1"/>
</dbReference>
<evidence type="ECO:0000313" key="3">
    <source>
        <dbReference type="Proteomes" id="UP001266099"/>
    </source>
</evidence>
<dbReference type="EC" id="2.7.8.-" evidence="2"/>
<dbReference type="GO" id="GO:0016740">
    <property type="term" value="F:transferase activity"/>
    <property type="evidence" value="ECO:0007669"/>
    <property type="project" value="UniProtKB-KW"/>
</dbReference>
<evidence type="ECO:0000313" key="2">
    <source>
        <dbReference type="EMBL" id="MDR6939206.1"/>
    </source>
</evidence>
<dbReference type="Gene3D" id="3.30.870.10">
    <property type="entry name" value="Endonuclease Chain A"/>
    <property type="match status" value="2"/>
</dbReference>
<dbReference type="Proteomes" id="UP001266099">
    <property type="component" value="Unassembled WGS sequence"/>
</dbReference>
<evidence type="ECO:0000259" key="1">
    <source>
        <dbReference type="PROSITE" id="PS50035"/>
    </source>
</evidence>
<dbReference type="EMBL" id="JAVDUJ010000001">
    <property type="protein sequence ID" value="MDR6939206.1"/>
    <property type="molecule type" value="Genomic_DNA"/>
</dbReference>
<feature type="domain" description="PLD phosphodiesterase" evidence="1">
    <location>
        <begin position="351"/>
        <end position="378"/>
    </location>
</feature>
<keyword evidence="2" id="KW-0808">Transferase</keyword>
<proteinExistence type="predicted"/>
<organism evidence="2 3">
    <name type="scientific">Arcanobacterium hippocoleae</name>
    <dbReference type="NCBI Taxonomy" id="149017"/>
    <lineage>
        <taxon>Bacteria</taxon>
        <taxon>Bacillati</taxon>
        <taxon>Actinomycetota</taxon>
        <taxon>Actinomycetes</taxon>
        <taxon>Actinomycetales</taxon>
        <taxon>Actinomycetaceae</taxon>
        <taxon>Arcanobacterium</taxon>
    </lineage>
</organism>